<evidence type="ECO:0000256" key="3">
    <source>
        <dbReference type="ARBA" id="ARBA00022679"/>
    </source>
</evidence>
<keyword evidence="5 7" id="KW-1133">Transmembrane helix</keyword>
<reference evidence="10" key="1">
    <citation type="submission" date="2016-10" db="EMBL/GenBank/DDBJ databases">
        <authorList>
            <person name="Varghese N."/>
            <person name="Submissions S."/>
        </authorList>
    </citation>
    <scope>NUCLEOTIDE SEQUENCE [LARGE SCALE GENOMIC DNA]</scope>
    <source>
        <strain evidence="10">NLAE-zl-G277</strain>
    </source>
</reference>
<dbReference type="AlphaFoldDB" id="A0A1I0J6H6"/>
<dbReference type="Pfam" id="PF00535">
    <property type="entry name" value="Glycos_transf_2"/>
    <property type="match status" value="1"/>
</dbReference>
<keyword evidence="4 7" id="KW-0812">Transmembrane</keyword>
<evidence type="ECO:0000256" key="1">
    <source>
        <dbReference type="ARBA" id="ARBA00004141"/>
    </source>
</evidence>
<name>A0A1I0J6H6_9FIRM</name>
<keyword evidence="2 9" id="KW-0328">Glycosyltransferase</keyword>
<accession>A0A1I0J6H6</accession>
<dbReference type="CDD" id="cd04187">
    <property type="entry name" value="DPM1_like_bac"/>
    <property type="match status" value="1"/>
</dbReference>
<evidence type="ECO:0000313" key="10">
    <source>
        <dbReference type="Proteomes" id="UP000198508"/>
    </source>
</evidence>
<keyword evidence="6 7" id="KW-0472">Membrane</keyword>
<evidence type="ECO:0000256" key="2">
    <source>
        <dbReference type="ARBA" id="ARBA00022676"/>
    </source>
</evidence>
<comment type="subcellular location">
    <subcellularLocation>
        <location evidence="1">Membrane</location>
        <topology evidence="1">Multi-pass membrane protein</topology>
    </subcellularLocation>
</comment>
<evidence type="ECO:0000259" key="8">
    <source>
        <dbReference type="Pfam" id="PF00535"/>
    </source>
</evidence>
<dbReference type="RefSeq" id="WP_092368360.1">
    <property type="nucleotide sequence ID" value="NZ_CABJCG010000023.1"/>
</dbReference>
<feature type="transmembrane region" description="Helical" evidence="7">
    <location>
        <begin position="231"/>
        <end position="252"/>
    </location>
</feature>
<evidence type="ECO:0000256" key="4">
    <source>
        <dbReference type="ARBA" id="ARBA00022692"/>
    </source>
</evidence>
<sequence>MDRKVSVVVSVYNEEKALEEFYRETGKVLNELDWDYELVFVNDGSADGSLAILDSLAERDSRVKVVSFSRNFGHEAAMIAGLDYSSGDAVVCMDADLQHPPECIPRILEKMAQGYEVISMVRTKNKSAGLVKNITSSGFYWLINHISDVHFEPNASDFFAVSRHVVQVLKDNYREKVRFLRGYVQNVGFRKATIEYEARARVAGESKYSLKKLFIFSINTILCFSNMPLKLGIYAGIFSALLGVAVIVYTLFTRQGAPSGYATIVVLICFMFAMMFAIIGIIGEYIAILFTELKDRPIYIVDRTRNVE</sequence>
<dbReference type="PANTHER" id="PTHR48090">
    <property type="entry name" value="UNDECAPRENYL-PHOSPHATE 4-DEOXY-4-FORMAMIDO-L-ARABINOSE TRANSFERASE-RELATED"/>
    <property type="match status" value="1"/>
</dbReference>
<feature type="transmembrane region" description="Helical" evidence="7">
    <location>
        <begin position="264"/>
        <end position="290"/>
    </location>
</feature>
<dbReference type="Gene3D" id="3.90.550.10">
    <property type="entry name" value="Spore Coat Polysaccharide Biosynthesis Protein SpsA, Chain A"/>
    <property type="match status" value="1"/>
</dbReference>
<evidence type="ECO:0000256" key="7">
    <source>
        <dbReference type="SAM" id="Phobius"/>
    </source>
</evidence>
<evidence type="ECO:0000313" key="9">
    <source>
        <dbReference type="EMBL" id="SEU04785.1"/>
    </source>
</evidence>
<protein>
    <submittedName>
        <fullName evidence="9">Dolichol-phosphate mannosyltransferase</fullName>
    </submittedName>
</protein>
<dbReference type="GO" id="GO:0005886">
    <property type="term" value="C:plasma membrane"/>
    <property type="evidence" value="ECO:0007669"/>
    <property type="project" value="TreeGrafter"/>
</dbReference>
<dbReference type="Proteomes" id="UP000198508">
    <property type="component" value="Unassembled WGS sequence"/>
</dbReference>
<organism evidence="9 10">
    <name type="scientific">Enterocloster lavalensis</name>
    <dbReference type="NCBI Taxonomy" id="460384"/>
    <lineage>
        <taxon>Bacteria</taxon>
        <taxon>Bacillati</taxon>
        <taxon>Bacillota</taxon>
        <taxon>Clostridia</taxon>
        <taxon>Lachnospirales</taxon>
        <taxon>Lachnospiraceae</taxon>
        <taxon>Enterocloster</taxon>
    </lineage>
</organism>
<dbReference type="STRING" id="460384.SAMN05216313_12655"/>
<evidence type="ECO:0000256" key="5">
    <source>
        <dbReference type="ARBA" id="ARBA00022989"/>
    </source>
</evidence>
<dbReference type="GO" id="GO:0016757">
    <property type="term" value="F:glycosyltransferase activity"/>
    <property type="evidence" value="ECO:0007669"/>
    <property type="project" value="UniProtKB-KW"/>
</dbReference>
<dbReference type="InterPro" id="IPR050256">
    <property type="entry name" value="Glycosyltransferase_2"/>
</dbReference>
<dbReference type="EMBL" id="FOIM01000026">
    <property type="protein sequence ID" value="SEU04785.1"/>
    <property type="molecule type" value="Genomic_DNA"/>
</dbReference>
<gene>
    <name evidence="9" type="ORF">SAMN05216313_12655</name>
</gene>
<keyword evidence="10" id="KW-1185">Reference proteome</keyword>
<proteinExistence type="predicted"/>
<dbReference type="PANTHER" id="PTHR48090:SF1">
    <property type="entry name" value="PROPHAGE BACTOPRENOL GLUCOSYL TRANSFERASE HOMOLOG"/>
    <property type="match status" value="1"/>
</dbReference>
<evidence type="ECO:0000256" key="6">
    <source>
        <dbReference type="ARBA" id="ARBA00023136"/>
    </source>
</evidence>
<dbReference type="SUPFAM" id="SSF53448">
    <property type="entry name" value="Nucleotide-diphospho-sugar transferases"/>
    <property type="match status" value="1"/>
</dbReference>
<keyword evidence="3 9" id="KW-0808">Transferase</keyword>
<feature type="domain" description="Glycosyltransferase 2-like" evidence="8">
    <location>
        <begin position="6"/>
        <end position="136"/>
    </location>
</feature>
<dbReference type="InterPro" id="IPR029044">
    <property type="entry name" value="Nucleotide-diphossugar_trans"/>
</dbReference>
<dbReference type="InterPro" id="IPR001173">
    <property type="entry name" value="Glyco_trans_2-like"/>
</dbReference>